<dbReference type="Proteomes" id="UP001208570">
    <property type="component" value="Unassembled WGS sequence"/>
</dbReference>
<gene>
    <name evidence="4" type="ORF">LSH36_1157g00060</name>
</gene>
<sequence length="641" mass="74257">MFSSVPCPKTVGSTRITRYKKARHLYIHSRVCYFTNVNRSSFLSRSSTKSRSRTEVGGGVRRDEKMAKMVSSKKLMSDPNRAENVLRGFDVMRAENTCTDFTLVAQGRSFRVHKQLLAVSSEYFQGCFRSGMLETQTDTMHLREISASGLQQVLDFLYKGRMTLSKKIVSDVLDAAVFLHINEAVNLCCAYLLGHLKIKSIHDYLQLADAYDLKEFRKAVDEFILENFHKVAKGEELLHFEASTLERYLTDDRLRNSEYKLYRAVERWLLYDPATREQFANVLLSHIRYGHMSNEELNRLRKRSLFNENPLFCEYVDEGMSFRCSTLQKQITCFKSERTQVRNRGHIIALANMDTKMQSCILMNERWYVLKDGLDQPRPFINASVCVVNNFLFVCGGDSNIPEEQSNMCFCFKPYNCTWNRLSNMRQGRRNFALVGHGDFLYAIGGIGKRDRLLDTVEKYDIQRDSWSYTCAMGKGLSDMAHCSHRGEIYVAGGVDENCINMTTFKTFNPKISMWKRRADILNIKFRPRLFAARDHLYLADLYRTEGLPSRVEMYHIPTNQWSVVDGFQYLFSRYFSAVMLGGWLYFIGRNEVEDGHSKRYNLHTKVSEDIADFPWPVDGPLCCVLKIPPKVLKSKVIRHT</sequence>
<reference evidence="4" key="1">
    <citation type="journal article" date="2023" name="Mol. Biol. Evol.">
        <title>Third-Generation Sequencing Reveals the Adaptive Role of the Epigenome in Three Deep-Sea Polychaetes.</title>
        <authorList>
            <person name="Perez M."/>
            <person name="Aroh O."/>
            <person name="Sun Y."/>
            <person name="Lan Y."/>
            <person name="Juniper S.K."/>
            <person name="Young C.R."/>
            <person name="Angers B."/>
            <person name="Qian P.Y."/>
        </authorList>
    </citation>
    <scope>NUCLEOTIDE SEQUENCE</scope>
    <source>
        <strain evidence="4">P08H-3</strain>
    </source>
</reference>
<feature type="domain" description="BTB" evidence="3">
    <location>
        <begin position="99"/>
        <end position="166"/>
    </location>
</feature>
<dbReference type="Pfam" id="PF07707">
    <property type="entry name" value="BACK"/>
    <property type="match status" value="1"/>
</dbReference>
<dbReference type="PROSITE" id="PS50097">
    <property type="entry name" value="BTB"/>
    <property type="match status" value="1"/>
</dbReference>
<evidence type="ECO:0000259" key="3">
    <source>
        <dbReference type="PROSITE" id="PS50097"/>
    </source>
</evidence>
<dbReference type="Gene3D" id="2.120.10.80">
    <property type="entry name" value="Kelch-type beta propeller"/>
    <property type="match status" value="1"/>
</dbReference>
<keyword evidence="5" id="KW-1185">Reference proteome</keyword>
<protein>
    <recommendedName>
        <fullName evidence="3">BTB domain-containing protein</fullName>
    </recommendedName>
</protein>
<dbReference type="PANTHER" id="PTHR45632:SF3">
    <property type="entry name" value="KELCH-LIKE PROTEIN 32"/>
    <property type="match status" value="1"/>
</dbReference>
<evidence type="ECO:0000313" key="5">
    <source>
        <dbReference type="Proteomes" id="UP001208570"/>
    </source>
</evidence>
<dbReference type="InterPro" id="IPR006652">
    <property type="entry name" value="Kelch_1"/>
</dbReference>
<dbReference type="AlphaFoldDB" id="A0AAD9IVJ4"/>
<dbReference type="Gene3D" id="1.25.40.420">
    <property type="match status" value="1"/>
</dbReference>
<evidence type="ECO:0000256" key="1">
    <source>
        <dbReference type="ARBA" id="ARBA00022441"/>
    </source>
</evidence>
<evidence type="ECO:0000313" key="4">
    <source>
        <dbReference type="EMBL" id="KAK2141118.1"/>
    </source>
</evidence>
<dbReference type="InterPro" id="IPR017096">
    <property type="entry name" value="BTB-kelch_protein"/>
</dbReference>
<keyword evidence="1" id="KW-0880">Kelch repeat</keyword>
<proteinExistence type="predicted"/>
<dbReference type="Pfam" id="PF00651">
    <property type="entry name" value="BTB"/>
    <property type="match status" value="1"/>
</dbReference>
<dbReference type="InterPro" id="IPR015915">
    <property type="entry name" value="Kelch-typ_b-propeller"/>
</dbReference>
<organism evidence="4 5">
    <name type="scientific">Paralvinella palmiformis</name>
    <dbReference type="NCBI Taxonomy" id="53620"/>
    <lineage>
        <taxon>Eukaryota</taxon>
        <taxon>Metazoa</taxon>
        <taxon>Spiralia</taxon>
        <taxon>Lophotrochozoa</taxon>
        <taxon>Annelida</taxon>
        <taxon>Polychaeta</taxon>
        <taxon>Sedentaria</taxon>
        <taxon>Canalipalpata</taxon>
        <taxon>Terebellida</taxon>
        <taxon>Terebelliformia</taxon>
        <taxon>Alvinellidae</taxon>
        <taxon>Paralvinella</taxon>
    </lineage>
</organism>
<dbReference type="InterPro" id="IPR011705">
    <property type="entry name" value="BACK"/>
</dbReference>
<dbReference type="Pfam" id="PF01344">
    <property type="entry name" value="Kelch_1"/>
    <property type="match status" value="2"/>
</dbReference>
<comment type="caution">
    <text evidence="4">The sequence shown here is derived from an EMBL/GenBank/DDBJ whole genome shotgun (WGS) entry which is preliminary data.</text>
</comment>
<dbReference type="PANTHER" id="PTHR45632">
    <property type="entry name" value="LD33804P"/>
    <property type="match status" value="1"/>
</dbReference>
<dbReference type="InterPro" id="IPR011333">
    <property type="entry name" value="SKP1/BTB/POZ_sf"/>
</dbReference>
<dbReference type="SUPFAM" id="SSF54695">
    <property type="entry name" value="POZ domain"/>
    <property type="match status" value="1"/>
</dbReference>
<dbReference type="Gene3D" id="3.30.710.10">
    <property type="entry name" value="Potassium Channel Kv1.1, Chain A"/>
    <property type="match status" value="1"/>
</dbReference>
<accession>A0AAD9IVJ4</accession>
<name>A0AAD9IVJ4_9ANNE</name>
<dbReference type="EMBL" id="JAODUP010001157">
    <property type="protein sequence ID" value="KAK2141118.1"/>
    <property type="molecule type" value="Genomic_DNA"/>
</dbReference>
<evidence type="ECO:0000256" key="2">
    <source>
        <dbReference type="ARBA" id="ARBA00022737"/>
    </source>
</evidence>
<dbReference type="PIRSF" id="PIRSF037037">
    <property type="entry name" value="Kelch-like_protein_gigaxonin"/>
    <property type="match status" value="1"/>
</dbReference>
<dbReference type="SMART" id="SM00875">
    <property type="entry name" value="BACK"/>
    <property type="match status" value="1"/>
</dbReference>
<dbReference type="SMART" id="SM00225">
    <property type="entry name" value="BTB"/>
    <property type="match status" value="1"/>
</dbReference>
<dbReference type="InterPro" id="IPR000210">
    <property type="entry name" value="BTB/POZ_dom"/>
</dbReference>
<dbReference type="SUPFAM" id="SSF117281">
    <property type="entry name" value="Kelch motif"/>
    <property type="match status" value="1"/>
</dbReference>
<dbReference type="SMART" id="SM00612">
    <property type="entry name" value="Kelch"/>
    <property type="match status" value="3"/>
</dbReference>
<keyword evidence="2" id="KW-0677">Repeat</keyword>